<dbReference type="Proteomes" id="UP001479290">
    <property type="component" value="Unassembled WGS sequence"/>
</dbReference>
<comment type="similarity">
    <text evidence="1">Belongs to the SEC6 family.</text>
</comment>
<dbReference type="AlphaFoldDB" id="A0AAW1ZW69"/>
<accession>A0AAW1ZW69</accession>
<dbReference type="InterPro" id="IPR042532">
    <property type="entry name" value="EXOC3/Sec6_C"/>
</dbReference>
<feature type="coiled-coil region" evidence="2">
    <location>
        <begin position="90"/>
        <end position="144"/>
    </location>
</feature>
<dbReference type="GO" id="GO:0000149">
    <property type="term" value="F:SNARE binding"/>
    <property type="evidence" value="ECO:0007669"/>
    <property type="project" value="TreeGrafter"/>
</dbReference>
<dbReference type="GO" id="GO:0051601">
    <property type="term" value="P:exocyst localization"/>
    <property type="evidence" value="ECO:0007669"/>
    <property type="project" value="TreeGrafter"/>
</dbReference>
<organism evidence="3 4">
    <name type="scientific">Culter alburnus</name>
    <name type="common">Topmouth culter</name>
    <dbReference type="NCBI Taxonomy" id="194366"/>
    <lineage>
        <taxon>Eukaryota</taxon>
        <taxon>Metazoa</taxon>
        <taxon>Chordata</taxon>
        <taxon>Craniata</taxon>
        <taxon>Vertebrata</taxon>
        <taxon>Euteleostomi</taxon>
        <taxon>Actinopterygii</taxon>
        <taxon>Neopterygii</taxon>
        <taxon>Teleostei</taxon>
        <taxon>Ostariophysi</taxon>
        <taxon>Cypriniformes</taxon>
        <taxon>Xenocyprididae</taxon>
        <taxon>Xenocypridinae</taxon>
        <taxon>Culter</taxon>
    </lineage>
</organism>
<evidence type="ECO:0000313" key="3">
    <source>
        <dbReference type="EMBL" id="KAK9964706.1"/>
    </source>
</evidence>
<dbReference type="Gene3D" id="1.10.357.70">
    <property type="entry name" value="Exocyst complex component Sec6, C-terminal domain"/>
    <property type="match status" value="1"/>
</dbReference>
<evidence type="ECO:0000313" key="4">
    <source>
        <dbReference type="Proteomes" id="UP001479290"/>
    </source>
</evidence>
<gene>
    <name evidence="3" type="ORF">ABG768_005855</name>
</gene>
<dbReference type="PANTHER" id="PTHR21292">
    <property type="entry name" value="EXOCYST COMPLEX COMPONENT SEC6-RELATED"/>
    <property type="match status" value="1"/>
</dbReference>
<keyword evidence="2" id="KW-0175">Coiled coil</keyword>
<dbReference type="GO" id="GO:0000145">
    <property type="term" value="C:exocyst"/>
    <property type="evidence" value="ECO:0007669"/>
    <property type="project" value="InterPro"/>
</dbReference>
<evidence type="ECO:0008006" key="5">
    <source>
        <dbReference type="Google" id="ProtNLM"/>
    </source>
</evidence>
<protein>
    <recommendedName>
        <fullName evidence="5">Tumor necrosis factor alpha-induced protein 2</fullName>
    </recommendedName>
</protein>
<evidence type="ECO:0000256" key="1">
    <source>
        <dbReference type="ARBA" id="ARBA00009447"/>
    </source>
</evidence>
<dbReference type="EMBL" id="JAWDJR010000013">
    <property type="protein sequence ID" value="KAK9964706.1"/>
    <property type="molecule type" value="Genomic_DNA"/>
</dbReference>
<dbReference type="InterPro" id="IPR010326">
    <property type="entry name" value="EXOC3/Sec6"/>
</dbReference>
<evidence type="ECO:0000256" key="2">
    <source>
        <dbReference type="SAM" id="Coils"/>
    </source>
</evidence>
<dbReference type="GO" id="GO:0006887">
    <property type="term" value="P:exocytosis"/>
    <property type="evidence" value="ECO:0007669"/>
    <property type="project" value="InterPro"/>
</dbReference>
<keyword evidence="4" id="KW-1185">Reference proteome</keyword>
<reference evidence="3 4" key="1">
    <citation type="submission" date="2024-05" db="EMBL/GenBank/DDBJ databases">
        <title>A high-quality chromosomal-level genome assembly of Topmouth culter (Culter alburnus).</title>
        <authorList>
            <person name="Zhao H."/>
        </authorList>
    </citation>
    <scope>NUCLEOTIDE SEQUENCE [LARGE SCALE GENOMIC DNA]</scope>
    <source>
        <strain evidence="3">CATC2023</strain>
        <tissue evidence="3">Muscle</tissue>
    </source>
</reference>
<name>A0AAW1ZW69_CULAL</name>
<dbReference type="PANTHER" id="PTHR21292:SF4">
    <property type="entry name" value="TUMOR NECROSIS FACTOR ALPHA-INDUCED PROTEIN 2"/>
    <property type="match status" value="1"/>
</dbReference>
<proteinExistence type="inferred from homology"/>
<dbReference type="Pfam" id="PF06046">
    <property type="entry name" value="Sec6"/>
    <property type="match status" value="1"/>
</dbReference>
<comment type="caution">
    <text evidence="3">The sequence shown here is derived from an EMBL/GenBank/DDBJ whole genome shotgun (WGS) entry which is preliminary data.</text>
</comment>
<sequence length="639" mass="75171">MKEDRIEIQFFYVPDICFPSSEEMTKKFGKLKFWKHKKIDTPEVPTFKVPTFKQYLQECHFVDAGKQLIIREDRMFALKQEGIGSKMKLVEEEEDSEARLAKDYEDLLELVMRTLENSLDLQSAEEQEVLKEAVQAVLQEEEQDVRWEGFQEKERPPWRPRRCKQNHEALLERLVQRRMEEAQLDPSIEIHSSMQQSITCKAKQLKEDLLKVVTWVRSCYPEQENVCQFYATLYHRIFSAKLREIAEYTLCDEDCILLLQWVKQDYPNILNVPKIKEVIDHTKLDPLLPEDMITPLEQQFLTSEKREVSTCLHKILDREETAWKDGELPQLMDQVDCCPQAIDVIQCFHRHVEYAQKMLCDETKARSITCQMSSFLKDYETFHAKVIKSKQTNTEAVLMVNLSCLIQYRDYITKNAHLFPEDVKTDCLSLLTTMTESTQRYFISNMHKELKELYRKVGSNEWLKNSQGVDEELLAKLEQHIQKFNNLDKMCCQELLGEIHKEFLAEYVRKMMKKKIKLSDKDQQEMAASELCLNSQRIHTCLTAAGSNIEWLEDILPKLAELLKLQDPDSIKLQLVDLMSVYPDLSERHISAWLRLKGNLSSLDRKMILESVTCSQDQIEDKQDSLQFSRSFFSIVRIK</sequence>